<name>A0ABU4VDU4_9ACTN</name>
<dbReference type="RefSeq" id="WP_319952121.1">
    <property type="nucleotide sequence ID" value="NZ_JAXAVX010000001.1"/>
</dbReference>
<dbReference type="Proteomes" id="UP001277761">
    <property type="component" value="Unassembled WGS sequence"/>
</dbReference>
<organism evidence="5 6">
    <name type="scientific">Patulibacter brassicae</name>
    <dbReference type="NCBI Taxonomy" id="1705717"/>
    <lineage>
        <taxon>Bacteria</taxon>
        <taxon>Bacillati</taxon>
        <taxon>Actinomycetota</taxon>
        <taxon>Thermoleophilia</taxon>
        <taxon>Solirubrobacterales</taxon>
        <taxon>Patulibacteraceae</taxon>
        <taxon>Patulibacter</taxon>
    </lineage>
</organism>
<protein>
    <submittedName>
        <fullName evidence="5">Metalloregulator ArsR/SmtB family transcription factor</fullName>
    </submittedName>
</protein>
<sequence length="108" mass="11818">MSSVQAPERFPVPPIEQVDLAGVLRALGEPIRLTMVRLLADGRERPCGELCDALGMPASTGSYHMRLLRQAGLTRVRPVGTERRISLRREELDARFPGLVDVLVADAG</sequence>
<dbReference type="PRINTS" id="PR00778">
    <property type="entry name" value="HTHARSR"/>
</dbReference>
<dbReference type="CDD" id="cd00090">
    <property type="entry name" value="HTH_ARSR"/>
    <property type="match status" value="1"/>
</dbReference>
<evidence type="ECO:0000256" key="2">
    <source>
        <dbReference type="ARBA" id="ARBA00023125"/>
    </source>
</evidence>
<dbReference type="PANTHER" id="PTHR33154:SF12">
    <property type="entry name" value="TRANSCRIPTIONAL REGULATORY PROTEIN"/>
    <property type="match status" value="1"/>
</dbReference>
<proteinExistence type="predicted"/>
<evidence type="ECO:0000259" key="4">
    <source>
        <dbReference type="PROSITE" id="PS50987"/>
    </source>
</evidence>
<keyword evidence="1" id="KW-0805">Transcription regulation</keyword>
<evidence type="ECO:0000256" key="1">
    <source>
        <dbReference type="ARBA" id="ARBA00023015"/>
    </source>
</evidence>
<accession>A0ABU4VDU4</accession>
<comment type="caution">
    <text evidence="5">The sequence shown here is derived from an EMBL/GenBank/DDBJ whole genome shotgun (WGS) entry which is preliminary data.</text>
</comment>
<dbReference type="InterPro" id="IPR011991">
    <property type="entry name" value="ArsR-like_HTH"/>
</dbReference>
<gene>
    <name evidence="5" type="ORF">SK069_00035</name>
</gene>
<dbReference type="InterPro" id="IPR036388">
    <property type="entry name" value="WH-like_DNA-bd_sf"/>
</dbReference>
<dbReference type="InterPro" id="IPR001845">
    <property type="entry name" value="HTH_ArsR_DNA-bd_dom"/>
</dbReference>
<dbReference type="NCBIfam" id="NF033788">
    <property type="entry name" value="HTH_metalloreg"/>
    <property type="match status" value="1"/>
</dbReference>
<dbReference type="Pfam" id="PF12840">
    <property type="entry name" value="HTH_20"/>
    <property type="match status" value="1"/>
</dbReference>
<evidence type="ECO:0000313" key="5">
    <source>
        <dbReference type="EMBL" id="MDX8149967.1"/>
    </source>
</evidence>
<evidence type="ECO:0000313" key="6">
    <source>
        <dbReference type="Proteomes" id="UP001277761"/>
    </source>
</evidence>
<keyword evidence="3" id="KW-0804">Transcription</keyword>
<feature type="domain" description="HTH arsR-type" evidence="4">
    <location>
        <begin position="12"/>
        <end position="107"/>
    </location>
</feature>
<dbReference type="PROSITE" id="PS50987">
    <property type="entry name" value="HTH_ARSR_2"/>
    <property type="match status" value="1"/>
</dbReference>
<keyword evidence="2" id="KW-0238">DNA-binding</keyword>
<dbReference type="SUPFAM" id="SSF46785">
    <property type="entry name" value="Winged helix' DNA-binding domain"/>
    <property type="match status" value="1"/>
</dbReference>
<dbReference type="InterPro" id="IPR036390">
    <property type="entry name" value="WH_DNA-bd_sf"/>
</dbReference>
<evidence type="ECO:0000256" key="3">
    <source>
        <dbReference type="ARBA" id="ARBA00023163"/>
    </source>
</evidence>
<keyword evidence="6" id="KW-1185">Reference proteome</keyword>
<dbReference type="EMBL" id="JAXAVX010000001">
    <property type="protein sequence ID" value="MDX8149967.1"/>
    <property type="molecule type" value="Genomic_DNA"/>
</dbReference>
<dbReference type="SMART" id="SM00418">
    <property type="entry name" value="HTH_ARSR"/>
    <property type="match status" value="1"/>
</dbReference>
<reference evidence="5 6" key="1">
    <citation type="submission" date="2023-11" db="EMBL/GenBank/DDBJ databases">
        <authorList>
            <person name="Xu M."/>
            <person name="Jiang T."/>
        </authorList>
    </citation>
    <scope>NUCLEOTIDE SEQUENCE [LARGE SCALE GENOMIC DNA]</scope>
    <source>
        <strain evidence="5 6">SD</strain>
    </source>
</reference>
<dbReference type="Gene3D" id="1.10.10.10">
    <property type="entry name" value="Winged helix-like DNA-binding domain superfamily/Winged helix DNA-binding domain"/>
    <property type="match status" value="1"/>
</dbReference>
<dbReference type="PANTHER" id="PTHR33154">
    <property type="entry name" value="TRANSCRIPTIONAL REGULATOR, ARSR FAMILY"/>
    <property type="match status" value="1"/>
</dbReference>
<dbReference type="InterPro" id="IPR051081">
    <property type="entry name" value="HTH_MetalResp_TranReg"/>
</dbReference>